<reference evidence="1" key="2">
    <citation type="submission" date="2019-06" db="EMBL/GenBank/DDBJ databases">
        <title>Genomics analysis of Aphanomyces spp. identifies a new class of oomycete effector associated with host adaptation.</title>
        <authorList>
            <person name="Gaulin E."/>
        </authorList>
    </citation>
    <scope>NUCLEOTIDE SEQUENCE</scope>
    <source>
        <strain evidence="1">CBS 578.67</strain>
    </source>
</reference>
<dbReference type="AlphaFoldDB" id="A0A485KUS7"/>
<dbReference type="Proteomes" id="UP000332933">
    <property type="component" value="Unassembled WGS sequence"/>
</dbReference>
<evidence type="ECO:0000313" key="3">
    <source>
        <dbReference type="Proteomes" id="UP000332933"/>
    </source>
</evidence>
<sequence>MDTSRAHPQGESPALISCETQVALSDAIKVKAPRLPPELIQRVALFLPDSITFFAFLDAYANDDDGVLGDLVSFRVLRDVTLPQHLWPQLRVNAATQTRALVHVEKVAKYFPMIEISDSVDVTALRLAPSTLVQLRVTPRSRCWPPFLNQRWSTFSSASFILPPNAKPSLIHLKDLQLDGNAQTPTTTWDVLFRYLESSNITSLSINASMQVSSVHLWHVVRWLQHCPVENVQIERWNFDDARDVLPAFYTALASCATLKALRLSEITLPNIAHTPFPTPLSAHKVQIIDCHLSQDDKHALFCGFERVTELHWTVWGTKLYNLPQYVPRLEHLELKHMMHDNMENLCESLCSAMIHTLVLTDFTATKTTIKSSMQCMRWIITYLPQWRHLKNIKLRQFCIGAAQMNSLGVALSQARTLRCLELNFKNSMDLSILAPYLGKMLLHELVIRDCRVNEFPGWTSTNSNPFEDIFASNSLYSISFRMCGLKSTDILQLKDAVVANSSIRDISLMSNRVSAADISALLNAMKNRVTSVLKLHVVLGNTPQEDITALREHAKNITRQIYSVFVDSL</sequence>
<evidence type="ECO:0000313" key="1">
    <source>
        <dbReference type="EMBL" id="KAF0697155.1"/>
    </source>
</evidence>
<dbReference type="SUPFAM" id="SSF52047">
    <property type="entry name" value="RNI-like"/>
    <property type="match status" value="1"/>
</dbReference>
<keyword evidence="3" id="KW-1185">Reference proteome</keyword>
<organism evidence="2 3">
    <name type="scientific">Aphanomyces stellatus</name>
    <dbReference type="NCBI Taxonomy" id="120398"/>
    <lineage>
        <taxon>Eukaryota</taxon>
        <taxon>Sar</taxon>
        <taxon>Stramenopiles</taxon>
        <taxon>Oomycota</taxon>
        <taxon>Saprolegniomycetes</taxon>
        <taxon>Saprolegniales</taxon>
        <taxon>Verrucalvaceae</taxon>
        <taxon>Aphanomyces</taxon>
    </lineage>
</organism>
<evidence type="ECO:0000313" key="2">
    <source>
        <dbReference type="EMBL" id="VFT89003.1"/>
    </source>
</evidence>
<proteinExistence type="predicted"/>
<protein>
    <submittedName>
        <fullName evidence="2">Aste57867_12149 protein</fullName>
    </submittedName>
</protein>
<dbReference type="Gene3D" id="3.80.10.10">
    <property type="entry name" value="Ribonuclease Inhibitor"/>
    <property type="match status" value="1"/>
</dbReference>
<name>A0A485KUS7_9STRA</name>
<accession>A0A485KUS7</accession>
<dbReference type="EMBL" id="VJMH01005341">
    <property type="protein sequence ID" value="KAF0697155.1"/>
    <property type="molecule type" value="Genomic_DNA"/>
</dbReference>
<gene>
    <name evidence="2" type="primary">Aste57867_12149</name>
    <name evidence="1" type="ORF">As57867_012104</name>
    <name evidence="2" type="ORF">ASTE57867_12149</name>
</gene>
<dbReference type="EMBL" id="CAADRA010005362">
    <property type="protein sequence ID" value="VFT89003.1"/>
    <property type="molecule type" value="Genomic_DNA"/>
</dbReference>
<reference evidence="2 3" key="1">
    <citation type="submission" date="2019-03" db="EMBL/GenBank/DDBJ databases">
        <authorList>
            <person name="Gaulin E."/>
            <person name="Dumas B."/>
        </authorList>
    </citation>
    <scope>NUCLEOTIDE SEQUENCE [LARGE SCALE GENOMIC DNA]</scope>
    <source>
        <strain evidence="2">CBS 568.67</strain>
    </source>
</reference>
<dbReference type="InterPro" id="IPR032675">
    <property type="entry name" value="LRR_dom_sf"/>
</dbReference>